<sequence>MIKHRIGKPYVRRLKQGDIPATTQAKSAIDYLNHPDNHLNQAKAYAVCLRGLSEVFQVSLSKRQLIKLMNAAIL</sequence>
<evidence type="ECO:0000313" key="2">
    <source>
        <dbReference type="Proteomes" id="UP000829116"/>
    </source>
</evidence>
<dbReference type="AlphaFoldDB" id="A0A9Q8V473"/>
<dbReference type="Proteomes" id="UP000829116">
    <property type="component" value="Chromosome"/>
</dbReference>
<dbReference type="RefSeq" id="WP_241542632.1">
    <property type="nucleotide sequence ID" value="NZ_CAWQWN010000001.1"/>
</dbReference>
<name>A0A9Q8V473_9GAMM</name>
<dbReference type="EMBL" id="CP093245">
    <property type="protein sequence ID" value="UNH31670.1"/>
    <property type="molecule type" value="Genomic_DNA"/>
</dbReference>
<organism evidence="1 2">
    <name type="scientific">Moellerella wisconsensis</name>
    <dbReference type="NCBI Taxonomy" id="158849"/>
    <lineage>
        <taxon>Bacteria</taxon>
        <taxon>Pseudomonadati</taxon>
        <taxon>Pseudomonadota</taxon>
        <taxon>Gammaproteobacteria</taxon>
        <taxon>Enterobacterales</taxon>
        <taxon>Morganellaceae</taxon>
        <taxon>Moellerella</taxon>
    </lineage>
</organism>
<protein>
    <submittedName>
        <fullName evidence="1">Uncharacterized protein</fullName>
    </submittedName>
</protein>
<reference evidence="1" key="1">
    <citation type="submission" date="2022-03" db="EMBL/GenBank/DDBJ databases">
        <title>ESBL-producing Moellerella wisconsensis and Escherichia marmotae isolated from wild game meat.</title>
        <authorList>
            <person name="Biggel M."/>
        </authorList>
    </citation>
    <scope>NUCLEOTIDE SEQUENCE</scope>
    <source>
        <strain evidence="1">W51</strain>
    </source>
</reference>
<evidence type="ECO:0000313" key="1">
    <source>
        <dbReference type="EMBL" id="UNH31670.1"/>
    </source>
</evidence>
<gene>
    <name evidence="1" type="ORF">MNY72_05075</name>
</gene>
<accession>A0A9Q8V473</accession>
<proteinExistence type="predicted"/>